<dbReference type="Gene3D" id="3.30.1360.70">
    <property type="entry name" value="Arginyl tRNA synthetase N-terminal domain"/>
    <property type="match status" value="1"/>
</dbReference>
<evidence type="ECO:0000256" key="2">
    <source>
        <dbReference type="ARBA" id="ARBA00022598"/>
    </source>
</evidence>
<dbReference type="SMART" id="SM00836">
    <property type="entry name" value="DALR_1"/>
    <property type="match status" value="1"/>
</dbReference>
<proteinExistence type="inferred from homology"/>
<protein>
    <recommendedName>
        <fullName evidence="8">Arginine--tRNA ligase</fullName>
        <ecNumber evidence="8">6.1.1.19</ecNumber>
    </recommendedName>
    <alternativeName>
        <fullName evidence="8">Arginyl-tRNA synthetase</fullName>
        <shortName evidence="8">ArgRS</shortName>
    </alternativeName>
</protein>
<dbReference type="GO" id="GO:0005737">
    <property type="term" value="C:cytoplasm"/>
    <property type="evidence" value="ECO:0007669"/>
    <property type="project" value="UniProtKB-SubCell"/>
</dbReference>
<evidence type="ECO:0000256" key="7">
    <source>
        <dbReference type="ARBA" id="ARBA00049339"/>
    </source>
</evidence>
<dbReference type="InterPro" id="IPR036695">
    <property type="entry name" value="Arg-tRNA-synth_N_sf"/>
</dbReference>
<feature type="short sequence motif" description="'HIGH' region" evidence="8">
    <location>
        <begin position="115"/>
        <end position="125"/>
    </location>
</feature>
<dbReference type="CDD" id="cd00671">
    <property type="entry name" value="ArgRS_core"/>
    <property type="match status" value="1"/>
</dbReference>
<dbReference type="NCBIfam" id="TIGR00456">
    <property type="entry name" value="argS"/>
    <property type="match status" value="1"/>
</dbReference>
<dbReference type="GO" id="GO:0004814">
    <property type="term" value="F:arginine-tRNA ligase activity"/>
    <property type="evidence" value="ECO:0007669"/>
    <property type="project" value="UniProtKB-UniRule"/>
</dbReference>
<dbReference type="Proteomes" id="UP000325030">
    <property type="component" value="Chromosome"/>
</dbReference>
<evidence type="ECO:0000256" key="6">
    <source>
        <dbReference type="ARBA" id="ARBA00023146"/>
    </source>
</evidence>
<gene>
    <name evidence="8" type="primary">argS</name>
    <name evidence="11" type="ORF">IC006_1139</name>
    <name evidence="12" type="ORF">IC007_1114</name>
</gene>
<dbReference type="InterPro" id="IPR014729">
    <property type="entry name" value="Rossmann-like_a/b/a_fold"/>
</dbReference>
<evidence type="ECO:0000256" key="3">
    <source>
        <dbReference type="ARBA" id="ARBA00022741"/>
    </source>
</evidence>
<dbReference type="SUPFAM" id="SSF47323">
    <property type="entry name" value="Anticodon-binding domain of a subclass of class I aminoacyl-tRNA synthetases"/>
    <property type="match status" value="1"/>
</dbReference>
<evidence type="ECO:0000256" key="8">
    <source>
        <dbReference type="HAMAP-Rule" id="MF_00123"/>
    </source>
</evidence>
<dbReference type="InterPro" id="IPR009080">
    <property type="entry name" value="tRNAsynth_Ia_anticodon-bd"/>
</dbReference>
<keyword evidence="5 8" id="KW-0648">Protein biosynthesis</keyword>
<dbReference type="HAMAP" id="MF_00123">
    <property type="entry name" value="Arg_tRNA_synth"/>
    <property type="match status" value="1"/>
</dbReference>
<evidence type="ECO:0000256" key="5">
    <source>
        <dbReference type="ARBA" id="ARBA00022917"/>
    </source>
</evidence>
<evidence type="ECO:0000313" key="12">
    <source>
        <dbReference type="EMBL" id="BBG26599.1"/>
    </source>
</evidence>
<reference evidence="14" key="1">
    <citation type="submission" date="2018-09" db="EMBL/GenBank/DDBJ databases">
        <title>Complete Genome Sequencing of Sulfolobus sp. JCM 16834.</title>
        <authorList>
            <person name="Kato S."/>
            <person name="Itoh T."/>
            <person name="Ohkuma M."/>
        </authorList>
    </citation>
    <scope>NUCLEOTIDE SEQUENCE [LARGE SCALE GENOMIC DNA]</scope>
    <source>
        <strain evidence="14">IC-007</strain>
    </source>
</reference>
<dbReference type="OrthoDB" id="372102at2157"/>
<evidence type="ECO:0000256" key="1">
    <source>
        <dbReference type="ARBA" id="ARBA00005594"/>
    </source>
</evidence>
<dbReference type="Gene3D" id="1.10.730.10">
    <property type="entry name" value="Isoleucyl-tRNA Synthetase, Domain 1"/>
    <property type="match status" value="1"/>
</dbReference>
<keyword evidence="2 8" id="KW-0436">Ligase</keyword>
<evidence type="ECO:0000313" key="13">
    <source>
        <dbReference type="Proteomes" id="UP000322983"/>
    </source>
</evidence>
<dbReference type="InterPro" id="IPR035684">
    <property type="entry name" value="ArgRS_core"/>
</dbReference>
<evidence type="ECO:0000256" key="9">
    <source>
        <dbReference type="RuleBase" id="RU363038"/>
    </source>
</evidence>
<dbReference type="GO" id="GO:0006420">
    <property type="term" value="P:arginyl-tRNA aminoacylation"/>
    <property type="evidence" value="ECO:0007669"/>
    <property type="project" value="UniProtKB-UniRule"/>
</dbReference>
<dbReference type="AlphaFoldDB" id="A0A510E280"/>
<dbReference type="EMBL" id="AP018930">
    <property type="protein sequence ID" value="BBG26599.1"/>
    <property type="molecule type" value="Genomic_DNA"/>
</dbReference>
<evidence type="ECO:0000256" key="4">
    <source>
        <dbReference type="ARBA" id="ARBA00022840"/>
    </source>
</evidence>
<dbReference type="STRING" id="1294262.GCA_001316085_01090"/>
<reference evidence="12 13" key="2">
    <citation type="journal article" date="2020" name="Int. J. Syst. Evol. Microbiol.">
        <title>Sulfuracidifex tepidarius gen. nov., sp. nov. and transfer of Sulfolobus metallicus Huber and Stetter 1992 to the genus Sulfuracidifex as Sulfuracidifex metallicus comb. nov.</title>
        <authorList>
            <person name="Itoh T."/>
            <person name="Miura T."/>
            <person name="Sakai H.D."/>
            <person name="Kato S."/>
            <person name="Ohkuma M."/>
            <person name="Takashina T."/>
        </authorList>
    </citation>
    <scope>NUCLEOTIDE SEQUENCE</scope>
    <source>
        <strain evidence="11 13">IC-006</strain>
        <strain evidence="12">IC-007</strain>
    </source>
</reference>
<accession>A0A510DUK3</accession>
<evidence type="ECO:0000313" key="14">
    <source>
        <dbReference type="Proteomes" id="UP000325030"/>
    </source>
</evidence>
<dbReference type="RefSeq" id="WP_054845530.1">
    <property type="nucleotide sequence ID" value="NZ_AP018929.1"/>
</dbReference>
<dbReference type="GeneID" id="41717459"/>
<dbReference type="PANTHER" id="PTHR11956:SF5">
    <property type="entry name" value="ARGININE--TRNA LIGASE, CYTOPLASMIC"/>
    <property type="match status" value="1"/>
</dbReference>
<dbReference type="KEGG" id="step:IC006_1139"/>
<dbReference type="PANTHER" id="PTHR11956">
    <property type="entry name" value="ARGINYL-TRNA SYNTHETASE"/>
    <property type="match status" value="1"/>
</dbReference>
<dbReference type="Pfam" id="PF05746">
    <property type="entry name" value="DALR_1"/>
    <property type="match status" value="1"/>
</dbReference>
<evidence type="ECO:0000313" key="11">
    <source>
        <dbReference type="EMBL" id="BBG23844.1"/>
    </source>
</evidence>
<dbReference type="Proteomes" id="UP000322983">
    <property type="component" value="Chromosome"/>
</dbReference>
<dbReference type="InterPro" id="IPR008909">
    <property type="entry name" value="DALR_anticod-bd"/>
</dbReference>
<dbReference type="GO" id="GO:0005524">
    <property type="term" value="F:ATP binding"/>
    <property type="evidence" value="ECO:0007669"/>
    <property type="project" value="UniProtKB-UniRule"/>
</dbReference>
<feature type="domain" description="DALR anticodon binding" evidence="10">
    <location>
        <begin position="508"/>
        <end position="623"/>
    </location>
</feature>
<organism evidence="12 14">
    <name type="scientific">Sulfuracidifex tepidarius</name>
    <dbReference type="NCBI Taxonomy" id="1294262"/>
    <lineage>
        <taxon>Archaea</taxon>
        <taxon>Thermoproteota</taxon>
        <taxon>Thermoprotei</taxon>
        <taxon>Sulfolobales</taxon>
        <taxon>Sulfolobaceae</taxon>
        <taxon>Sulfuracidifex</taxon>
    </lineage>
</organism>
<sequence>MNPIGDAKIELAKMVSPVLGVDESSLLKYITYPPRKDQGDLSIALPQVTKEYKDKVDLLNGLKGNLIREVKVTGIYLNAFLSEENLFKFLFTIPDDYGIEKTEKPLNFVVEHTSANPIHPLHIGHLRNSILGDVIARMLRARGHKVNVRFYVNDTGRQVAILIYGLKRLGYPEPPSGMKKDYWLGQIYAMTNVIMEIHSLKKEIENLPEDSKERKEKQSKMDDLVGSANALRERMPEVFDKLADSMMGGDHDSEVAKIIELYEGGNEEMKRIVRKYVGYALEGFEESLSRLHISFDVFDFESDLLWSGEVKKVINSLLSSPARFEHKGAVALNLEEYVDSASRKDLSIPEGLEIPPLVLMRSDGTTLYTTRDIAYTLRKFREFNASKVINVIAEQQMVPQIQLRASLYLAGYKKEAENLVHFSYGMVNLQGMKMSGRMGKYISLDDIYNMIEEITKSKVNEKRGVIENIGEIVNSAIRYPILSVAPNKPVSFNVNNVVNFDQNSGPYLQYTYARAFNVLSKRESDLDSSVSHEDIKAEKRDILLLIAKFPEVLSKACDELAPEDLVAFLRQVADTFNSWYDKERILQEQDKAKRMTRLYIVKGVETILRNGLEVLGIVPLKRM</sequence>
<dbReference type="SUPFAM" id="SSF55190">
    <property type="entry name" value="Arginyl-tRNA synthetase (ArgRS), N-terminal 'additional' domain"/>
    <property type="match status" value="1"/>
</dbReference>
<keyword evidence="6 8" id="KW-0030">Aminoacyl-tRNA synthetase</keyword>
<dbReference type="PRINTS" id="PR01038">
    <property type="entry name" value="TRNASYNTHARG"/>
</dbReference>
<dbReference type="InterPro" id="IPR001278">
    <property type="entry name" value="Arg-tRNA-ligase"/>
</dbReference>
<comment type="similarity">
    <text evidence="1 8 9">Belongs to the class-I aminoacyl-tRNA synthetase family.</text>
</comment>
<comment type="subcellular location">
    <subcellularLocation>
        <location evidence="8">Cytoplasm</location>
    </subcellularLocation>
</comment>
<dbReference type="SUPFAM" id="SSF52374">
    <property type="entry name" value="Nucleotidylyl transferase"/>
    <property type="match status" value="1"/>
</dbReference>
<comment type="catalytic activity">
    <reaction evidence="7 8">
        <text>tRNA(Arg) + L-arginine + ATP = L-arginyl-tRNA(Arg) + AMP + diphosphate</text>
        <dbReference type="Rhea" id="RHEA:20301"/>
        <dbReference type="Rhea" id="RHEA-COMP:9658"/>
        <dbReference type="Rhea" id="RHEA-COMP:9673"/>
        <dbReference type="ChEBI" id="CHEBI:30616"/>
        <dbReference type="ChEBI" id="CHEBI:32682"/>
        <dbReference type="ChEBI" id="CHEBI:33019"/>
        <dbReference type="ChEBI" id="CHEBI:78442"/>
        <dbReference type="ChEBI" id="CHEBI:78513"/>
        <dbReference type="ChEBI" id="CHEBI:456215"/>
        <dbReference type="EC" id="6.1.1.19"/>
    </reaction>
</comment>
<dbReference type="EMBL" id="AP018929">
    <property type="protein sequence ID" value="BBG23844.1"/>
    <property type="molecule type" value="Genomic_DNA"/>
</dbReference>
<name>A0A510E280_9CREN</name>
<accession>A0A510E280</accession>
<dbReference type="Pfam" id="PF00750">
    <property type="entry name" value="tRNA-synt_1d"/>
    <property type="match status" value="2"/>
</dbReference>
<dbReference type="Gene3D" id="3.40.50.620">
    <property type="entry name" value="HUPs"/>
    <property type="match status" value="2"/>
</dbReference>
<keyword evidence="8" id="KW-0963">Cytoplasm</keyword>
<keyword evidence="13" id="KW-1185">Reference proteome</keyword>
<dbReference type="NCBIfam" id="NF002446">
    <property type="entry name" value="PRK01611.3-3"/>
    <property type="match status" value="1"/>
</dbReference>
<keyword evidence="3 8" id="KW-0547">Nucleotide-binding</keyword>
<keyword evidence="4 8" id="KW-0067">ATP-binding</keyword>
<evidence type="ECO:0000259" key="10">
    <source>
        <dbReference type="SMART" id="SM00836"/>
    </source>
</evidence>
<dbReference type="EC" id="6.1.1.19" evidence="8"/>